<feature type="transmembrane region" description="Helical" evidence="7">
    <location>
        <begin position="137"/>
        <end position="159"/>
    </location>
</feature>
<feature type="transmembrane region" description="Helical" evidence="7">
    <location>
        <begin position="385"/>
        <end position="408"/>
    </location>
</feature>
<dbReference type="GO" id="GO:0022857">
    <property type="term" value="F:transmembrane transporter activity"/>
    <property type="evidence" value="ECO:0007669"/>
    <property type="project" value="InterPro"/>
</dbReference>
<dbReference type="InterPro" id="IPR036259">
    <property type="entry name" value="MFS_trans_sf"/>
</dbReference>
<dbReference type="Proteomes" id="UP000257055">
    <property type="component" value="Unassembled WGS sequence"/>
</dbReference>
<comment type="subcellular location">
    <subcellularLocation>
        <location evidence="1">Cell membrane</location>
        <topology evidence="1">Multi-pass membrane protein</topology>
    </subcellularLocation>
</comment>
<evidence type="ECO:0000256" key="2">
    <source>
        <dbReference type="ARBA" id="ARBA00022448"/>
    </source>
</evidence>
<keyword evidence="6 7" id="KW-0472">Membrane</keyword>
<keyword evidence="3" id="KW-1003">Cell membrane</keyword>
<dbReference type="InterPro" id="IPR011701">
    <property type="entry name" value="MFS"/>
</dbReference>
<gene>
    <name evidence="9" type="ORF">UR08_12555</name>
</gene>
<dbReference type="InterPro" id="IPR020846">
    <property type="entry name" value="MFS_dom"/>
</dbReference>
<dbReference type="SUPFAM" id="SSF103473">
    <property type="entry name" value="MFS general substrate transporter"/>
    <property type="match status" value="1"/>
</dbReference>
<dbReference type="CDD" id="cd17329">
    <property type="entry name" value="MFS_MdtH_MDR_like"/>
    <property type="match status" value="1"/>
</dbReference>
<evidence type="ECO:0000256" key="7">
    <source>
        <dbReference type="SAM" id="Phobius"/>
    </source>
</evidence>
<evidence type="ECO:0000259" key="8">
    <source>
        <dbReference type="PROSITE" id="PS50850"/>
    </source>
</evidence>
<dbReference type="PANTHER" id="PTHR23517">
    <property type="entry name" value="RESISTANCE PROTEIN MDTM, PUTATIVE-RELATED-RELATED"/>
    <property type="match status" value="1"/>
</dbReference>
<feature type="transmembrane region" description="Helical" evidence="7">
    <location>
        <begin position="226"/>
        <end position="251"/>
    </location>
</feature>
<dbReference type="GO" id="GO:0005886">
    <property type="term" value="C:plasma membrane"/>
    <property type="evidence" value="ECO:0007669"/>
    <property type="project" value="UniProtKB-SubCell"/>
</dbReference>
<reference evidence="10" key="1">
    <citation type="submission" date="2015-04" db="EMBL/GenBank/DDBJ databases">
        <authorList>
            <person name="Schardt J."/>
            <person name="Mueller-Herbst S."/>
            <person name="Scherer S."/>
            <person name="Huptas C."/>
        </authorList>
    </citation>
    <scope>NUCLEOTIDE SEQUENCE [LARGE SCALE GENOMIC DNA]</scope>
    <source>
        <strain evidence="10">Kiel-L1</strain>
    </source>
</reference>
<dbReference type="RefSeq" id="WP_115754034.1">
    <property type="nucleotide sequence ID" value="NZ_LARY01000004.1"/>
</dbReference>
<dbReference type="EMBL" id="LARY01000004">
    <property type="protein sequence ID" value="RDW99119.1"/>
    <property type="molecule type" value="Genomic_DNA"/>
</dbReference>
<evidence type="ECO:0000313" key="10">
    <source>
        <dbReference type="Proteomes" id="UP000257055"/>
    </source>
</evidence>
<feature type="transmembrane region" description="Helical" evidence="7">
    <location>
        <begin position="42"/>
        <end position="65"/>
    </location>
</feature>
<dbReference type="PANTHER" id="PTHR23517:SF3">
    <property type="entry name" value="INTEGRAL MEMBRANE TRANSPORT PROTEIN"/>
    <property type="match status" value="1"/>
</dbReference>
<organism evidence="9 10">
    <name type="scientific">Listeria kieliensis</name>
    <dbReference type="NCBI Taxonomy" id="1621700"/>
    <lineage>
        <taxon>Bacteria</taxon>
        <taxon>Bacillati</taxon>
        <taxon>Bacillota</taxon>
        <taxon>Bacilli</taxon>
        <taxon>Bacillales</taxon>
        <taxon>Listeriaceae</taxon>
        <taxon>Listeria</taxon>
    </lineage>
</organism>
<feature type="transmembrane region" description="Helical" evidence="7">
    <location>
        <begin position="302"/>
        <end position="321"/>
    </location>
</feature>
<dbReference type="Gene3D" id="1.20.1250.20">
    <property type="entry name" value="MFS general substrate transporter like domains"/>
    <property type="match status" value="1"/>
</dbReference>
<evidence type="ECO:0000256" key="4">
    <source>
        <dbReference type="ARBA" id="ARBA00022692"/>
    </source>
</evidence>
<feature type="transmembrane region" description="Helical" evidence="7">
    <location>
        <begin position="77"/>
        <end position="95"/>
    </location>
</feature>
<comment type="caution">
    <text evidence="9">The sequence shown here is derived from an EMBL/GenBank/DDBJ whole genome shotgun (WGS) entry which is preliminary data.</text>
</comment>
<dbReference type="Pfam" id="PF07690">
    <property type="entry name" value="MFS_1"/>
    <property type="match status" value="1"/>
</dbReference>
<feature type="transmembrane region" description="Helical" evidence="7">
    <location>
        <begin position="271"/>
        <end position="290"/>
    </location>
</feature>
<evidence type="ECO:0000256" key="5">
    <source>
        <dbReference type="ARBA" id="ARBA00022989"/>
    </source>
</evidence>
<accession>A0A3D8TJS0</accession>
<evidence type="ECO:0000313" key="9">
    <source>
        <dbReference type="EMBL" id="RDW99119.1"/>
    </source>
</evidence>
<evidence type="ECO:0000256" key="3">
    <source>
        <dbReference type="ARBA" id="ARBA00022475"/>
    </source>
</evidence>
<keyword evidence="4 7" id="KW-0812">Transmembrane</keyword>
<evidence type="ECO:0000256" key="6">
    <source>
        <dbReference type="ARBA" id="ARBA00023136"/>
    </source>
</evidence>
<dbReference type="InterPro" id="IPR050171">
    <property type="entry name" value="MFS_Transporters"/>
</dbReference>
<name>A0A3D8TJS0_9LIST</name>
<evidence type="ECO:0000256" key="1">
    <source>
        <dbReference type="ARBA" id="ARBA00004651"/>
    </source>
</evidence>
<dbReference type="AlphaFoldDB" id="A0A3D8TJS0"/>
<keyword evidence="2" id="KW-0813">Transport</keyword>
<protein>
    <submittedName>
        <fullName evidence="9">MFS transporter</fullName>
    </submittedName>
</protein>
<sequence length="422" mass="47134">MKFRDWDVNLKVRLFGEALLDISFWTVFPFLTLYFSDSIGRALTSILLIFSQILAVITALFGGYFADTYGRKRMMSISVIGEGIGFLIFALGATSFMHSPYLSFAGFTLASVFMSFYQPASQAMIADVVDPRHRSHVYSIFYMMVNVAVVVGPILGSIVFHDFTVETLLAIAFFDLVLLFLLQRFGHETAPLALNPELRKAQGSKSLATVIMEQIKNYTLIFKDKIFFLYILAGIIISQATMQLDLLFPLFIKEEIGNSTLFGISLTGEQLFGLVVSINGFFVAALTVFVTRIMSRYREKFVFMNSSFLFGIGLFLFAAVATPYGAIAAIIIYSFAELMTVGIQQNFVSKLAPEDKRAMYFSAAGLRYNLGKVIAPLAITLSAVIGYFFTFSIIAILAFLSGIIYYVMYVKYENSSRSEHSI</sequence>
<proteinExistence type="predicted"/>
<feature type="transmembrane region" description="Helical" evidence="7">
    <location>
        <begin position="101"/>
        <end position="117"/>
    </location>
</feature>
<feature type="transmembrane region" description="Helical" evidence="7">
    <location>
        <begin position="165"/>
        <end position="182"/>
    </location>
</feature>
<keyword evidence="5 7" id="KW-1133">Transmembrane helix</keyword>
<keyword evidence="10" id="KW-1185">Reference proteome</keyword>
<feature type="transmembrane region" description="Helical" evidence="7">
    <location>
        <begin position="12"/>
        <end position="36"/>
    </location>
</feature>
<dbReference type="PROSITE" id="PS50850">
    <property type="entry name" value="MFS"/>
    <property type="match status" value="1"/>
</dbReference>
<feature type="domain" description="Major facilitator superfamily (MFS) profile" evidence="8">
    <location>
        <begin position="1"/>
        <end position="413"/>
    </location>
</feature>